<dbReference type="Proteomes" id="UP001164929">
    <property type="component" value="Chromosome 11"/>
</dbReference>
<accession>A0AAD6M5H1</accession>
<keyword evidence="1" id="KW-0472">Membrane</keyword>
<dbReference type="EMBL" id="JAQIZT010000011">
    <property type="protein sequence ID" value="KAJ6979047.1"/>
    <property type="molecule type" value="Genomic_DNA"/>
</dbReference>
<proteinExistence type="predicted"/>
<gene>
    <name evidence="2" type="ORF">NC653_027263</name>
</gene>
<sequence length="24" mass="2765">METIVVFLKGVIMLLIWPSLMTTE</sequence>
<reference evidence="2" key="1">
    <citation type="journal article" date="2023" name="Mol. Ecol. Resour.">
        <title>Chromosome-level genome assembly of a triploid poplar Populus alba 'Berolinensis'.</title>
        <authorList>
            <person name="Chen S."/>
            <person name="Yu Y."/>
            <person name="Wang X."/>
            <person name="Wang S."/>
            <person name="Zhang T."/>
            <person name="Zhou Y."/>
            <person name="He R."/>
            <person name="Meng N."/>
            <person name="Wang Y."/>
            <person name="Liu W."/>
            <person name="Liu Z."/>
            <person name="Liu J."/>
            <person name="Guo Q."/>
            <person name="Huang H."/>
            <person name="Sederoff R.R."/>
            <person name="Wang G."/>
            <person name="Qu G."/>
            <person name="Chen S."/>
        </authorList>
    </citation>
    <scope>NUCLEOTIDE SEQUENCE</scope>
    <source>
        <strain evidence="2">SC-2020</strain>
    </source>
</reference>
<protein>
    <submittedName>
        <fullName evidence="2">Uncharacterized protein</fullName>
    </submittedName>
</protein>
<evidence type="ECO:0000313" key="2">
    <source>
        <dbReference type="EMBL" id="KAJ6979047.1"/>
    </source>
</evidence>
<keyword evidence="1" id="KW-1133">Transmembrane helix</keyword>
<feature type="transmembrane region" description="Helical" evidence="1">
    <location>
        <begin position="6"/>
        <end position="23"/>
    </location>
</feature>
<evidence type="ECO:0000313" key="3">
    <source>
        <dbReference type="Proteomes" id="UP001164929"/>
    </source>
</evidence>
<keyword evidence="1" id="KW-0812">Transmembrane</keyword>
<dbReference type="AlphaFoldDB" id="A0AAD6M5H1"/>
<comment type="caution">
    <text evidence="2">The sequence shown here is derived from an EMBL/GenBank/DDBJ whole genome shotgun (WGS) entry which is preliminary data.</text>
</comment>
<organism evidence="2 3">
    <name type="scientific">Populus alba x Populus x berolinensis</name>
    <dbReference type="NCBI Taxonomy" id="444605"/>
    <lineage>
        <taxon>Eukaryota</taxon>
        <taxon>Viridiplantae</taxon>
        <taxon>Streptophyta</taxon>
        <taxon>Embryophyta</taxon>
        <taxon>Tracheophyta</taxon>
        <taxon>Spermatophyta</taxon>
        <taxon>Magnoliopsida</taxon>
        <taxon>eudicotyledons</taxon>
        <taxon>Gunneridae</taxon>
        <taxon>Pentapetalae</taxon>
        <taxon>rosids</taxon>
        <taxon>fabids</taxon>
        <taxon>Malpighiales</taxon>
        <taxon>Salicaceae</taxon>
        <taxon>Saliceae</taxon>
        <taxon>Populus</taxon>
    </lineage>
</organism>
<keyword evidence="3" id="KW-1185">Reference proteome</keyword>
<evidence type="ECO:0000256" key="1">
    <source>
        <dbReference type="SAM" id="Phobius"/>
    </source>
</evidence>
<name>A0AAD6M5H1_9ROSI</name>